<feature type="compositionally biased region" description="Low complexity" evidence="1">
    <location>
        <begin position="28"/>
        <end position="39"/>
    </location>
</feature>
<dbReference type="AlphaFoldDB" id="A0A448Z6E7"/>
<dbReference type="Proteomes" id="UP000291116">
    <property type="component" value="Unassembled WGS sequence"/>
</dbReference>
<name>A0A448Z6E7_9STRA</name>
<feature type="compositionally biased region" description="Basic residues" evidence="1">
    <location>
        <begin position="136"/>
        <end position="146"/>
    </location>
</feature>
<reference evidence="2 3" key="1">
    <citation type="submission" date="2019-01" db="EMBL/GenBank/DDBJ databases">
        <authorList>
            <person name="Ferrante I. M."/>
        </authorList>
    </citation>
    <scope>NUCLEOTIDE SEQUENCE [LARGE SCALE GENOMIC DNA]</scope>
    <source>
        <strain evidence="2 3">B856</strain>
    </source>
</reference>
<organism evidence="2 3">
    <name type="scientific">Pseudo-nitzschia multistriata</name>
    <dbReference type="NCBI Taxonomy" id="183589"/>
    <lineage>
        <taxon>Eukaryota</taxon>
        <taxon>Sar</taxon>
        <taxon>Stramenopiles</taxon>
        <taxon>Ochrophyta</taxon>
        <taxon>Bacillariophyta</taxon>
        <taxon>Bacillariophyceae</taxon>
        <taxon>Bacillariophycidae</taxon>
        <taxon>Bacillariales</taxon>
        <taxon>Bacillariaceae</taxon>
        <taxon>Pseudo-nitzschia</taxon>
    </lineage>
</organism>
<evidence type="ECO:0000256" key="1">
    <source>
        <dbReference type="SAM" id="MobiDB-lite"/>
    </source>
</evidence>
<feature type="region of interest" description="Disordered" evidence="1">
    <location>
        <begin position="116"/>
        <end position="158"/>
    </location>
</feature>
<accession>A0A448Z6E7</accession>
<gene>
    <name evidence="2" type="ORF">PSNMU_V1.4_AUG-EV-PASAV3_0044070</name>
</gene>
<sequence length="158" mass="16782">MAGSPALPRQQGISRAADQSLPGDRDGPGPSSSSVPEVPCLGNLRHVAPYFVERALPVGRLAAGRTVGKALGIGGGGEKKERSFPGSIVKNAALRDWWQAELSGGRLWLPEETRAPAAKMAARKGPPSFPQQPMRIQHRHVNRGSRRPPATSSEPARS</sequence>
<feature type="region of interest" description="Disordered" evidence="1">
    <location>
        <begin position="1"/>
        <end position="39"/>
    </location>
</feature>
<evidence type="ECO:0000313" key="3">
    <source>
        <dbReference type="Proteomes" id="UP000291116"/>
    </source>
</evidence>
<evidence type="ECO:0000313" key="2">
    <source>
        <dbReference type="EMBL" id="VEU37603.1"/>
    </source>
</evidence>
<dbReference type="EMBL" id="CAACVS010000134">
    <property type="protein sequence ID" value="VEU37603.1"/>
    <property type="molecule type" value="Genomic_DNA"/>
</dbReference>
<proteinExistence type="predicted"/>
<protein>
    <submittedName>
        <fullName evidence="2">Uncharacterized protein</fullName>
    </submittedName>
</protein>
<keyword evidence="3" id="KW-1185">Reference proteome</keyword>